<proteinExistence type="predicted"/>
<protein>
    <submittedName>
        <fullName evidence="11">Oxoglutarate (Alpha-ketoglutarate) receptor 1a, tandem duplicate 2</fullName>
    </submittedName>
</protein>
<evidence type="ECO:0000256" key="3">
    <source>
        <dbReference type="ARBA" id="ARBA00022692"/>
    </source>
</evidence>
<keyword evidence="7 11" id="KW-0675">Receptor</keyword>
<dbReference type="Gene3D" id="1.20.1070.10">
    <property type="entry name" value="Rhodopsin 7-helix transmembrane proteins"/>
    <property type="match status" value="1"/>
</dbReference>
<dbReference type="Proteomes" id="UP001205998">
    <property type="component" value="Unassembled WGS sequence"/>
</dbReference>
<evidence type="ECO:0000256" key="2">
    <source>
        <dbReference type="ARBA" id="ARBA00022475"/>
    </source>
</evidence>
<reference evidence="11" key="1">
    <citation type="submission" date="2018-07" db="EMBL/GenBank/DDBJ databases">
        <title>Comparative genomics of catfishes provides insights into carnivory and benthic adaptation.</title>
        <authorList>
            <person name="Zhang Y."/>
            <person name="Wang D."/>
            <person name="Peng Z."/>
            <person name="Zheng S."/>
            <person name="Shao F."/>
            <person name="Tao W."/>
        </authorList>
    </citation>
    <scope>NUCLEOTIDE SEQUENCE</scope>
    <source>
        <strain evidence="11">Chongqing</strain>
    </source>
</reference>
<feature type="transmembrane region" description="Helical" evidence="9">
    <location>
        <begin position="51"/>
        <end position="73"/>
    </location>
</feature>
<feature type="transmembrane region" description="Helical" evidence="9">
    <location>
        <begin position="125"/>
        <end position="147"/>
    </location>
</feature>
<dbReference type="PANTHER" id="PTHR24231:SF14">
    <property type="entry name" value="SUCCINATE RECEPTOR 1"/>
    <property type="match status" value="1"/>
</dbReference>
<dbReference type="EMBL" id="MU551697">
    <property type="protein sequence ID" value="KAI5618093.1"/>
    <property type="molecule type" value="Genomic_DNA"/>
</dbReference>
<sequence length="337" mass="39271">MTQTVSKLKLAWPVEKQKQYAPSMLDERFLRPASNCTDINSLLHMNYLSTMYAVESVIGSLCNLFVILVYIFCLPSWKSTNVYMFNLAISDLICMATLAALSYNYKNNLKLPSNPCVVVRYILHVNLYASIVFMLWVGVDRLFLMWYPQRTHFLLTLKGSLLVSFLNWIWVTIELVPLIYFVIDDLKYNNWTTCNDFGSLYQTIPVLLYSLLLSAFAYVLPLLALYLLSSRMVSLLKMRQEVLGTSFERPMNIVKAAAVMLLVLYLPFHIMRNLRIISQLPQLEMSLCTKTYIETAYIIVRPIGFFHSVINPVFYVLMTDRFKEILQDKWKKIKRFT</sequence>
<dbReference type="Pfam" id="PF00001">
    <property type="entry name" value="7tm_1"/>
    <property type="match status" value="1"/>
</dbReference>
<keyword evidence="8" id="KW-0807">Transducer</keyword>
<evidence type="ECO:0000256" key="1">
    <source>
        <dbReference type="ARBA" id="ARBA00004651"/>
    </source>
</evidence>
<evidence type="ECO:0000256" key="6">
    <source>
        <dbReference type="ARBA" id="ARBA00023136"/>
    </source>
</evidence>
<dbReference type="PANTHER" id="PTHR24231">
    <property type="entry name" value="PURINOCEPTOR-RELATED G-PROTEIN COUPLED RECEPTOR"/>
    <property type="match status" value="1"/>
</dbReference>
<comment type="subcellular location">
    <subcellularLocation>
        <location evidence="1">Cell membrane</location>
        <topology evidence="1">Multi-pass membrane protein</topology>
    </subcellularLocation>
</comment>
<organism evidence="11 12">
    <name type="scientific">Silurus asotus</name>
    <name type="common">Amur catfish</name>
    <name type="synonym">Parasilurus asotus</name>
    <dbReference type="NCBI Taxonomy" id="30991"/>
    <lineage>
        <taxon>Eukaryota</taxon>
        <taxon>Metazoa</taxon>
        <taxon>Chordata</taxon>
        <taxon>Craniata</taxon>
        <taxon>Vertebrata</taxon>
        <taxon>Euteleostomi</taxon>
        <taxon>Actinopterygii</taxon>
        <taxon>Neopterygii</taxon>
        <taxon>Teleostei</taxon>
        <taxon>Ostariophysi</taxon>
        <taxon>Siluriformes</taxon>
        <taxon>Siluridae</taxon>
        <taxon>Silurus</taxon>
    </lineage>
</organism>
<dbReference type="InterPro" id="IPR000276">
    <property type="entry name" value="GPCR_Rhodpsn"/>
</dbReference>
<keyword evidence="12" id="KW-1185">Reference proteome</keyword>
<dbReference type="GO" id="GO:0005886">
    <property type="term" value="C:plasma membrane"/>
    <property type="evidence" value="ECO:0007669"/>
    <property type="project" value="UniProtKB-SubCell"/>
</dbReference>
<keyword evidence="5" id="KW-0297">G-protein coupled receptor</keyword>
<dbReference type="PRINTS" id="PR00237">
    <property type="entry name" value="GPCRRHODOPSN"/>
</dbReference>
<evidence type="ECO:0000313" key="11">
    <source>
        <dbReference type="EMBL" id="KAI5618093.1"/>
    </source>
</evidence>
<feature type="transmembrane region" description="Helical" evidence="9">
    <location>
        <begin position="250"/>
        <end position="268"/>
    </location>
</feature>
<keyword evidence="4 9" id="KW-1133">Transmembrane helix</keyword>
<dbReference type="GO" id="GO:0004930">
    <property type="term" value="F:G protein-coupled receptor activity"/>
    <property type="evidence" value="ECO:0007669"/>
    <property type="project" value="UniProtKB-KW"/>
</dbReference>
<dbReference type="SUPFAM" id="SSF81321">
    <property type="entry name" value="Family A G protein-coupled receptor-like"/>
    <property type="match status" value="1"/>
</dbReference>
<name>A0AAD5AK61_SILAS</name>
<feature type="transmembrane region" description="Helical" evidence="9">
    <location>
        <begin position="85"/>
        <end position="105"/>
    </location>
</feature>
<keyword evidence="3 9" id="KW-0812">Transmembrane</keyword>
<evidence type="ECO:0000259" key="10">
    <source>
        <dbReference type="PROSITE" id="PS50262"/>
    </source>
</evidence>
<evidence type="ECO:0000256" key="8">
    <source>
        <dbReference type="ARBA" id="ARBA00023224"/>
    </source>
</evidence>
<feature type="transmembrane region" description="Helical" evidence="9">
    <location>
        <begin position="159"/>
        <end position="183"/>
    </location>
</feature>
<evidence type="ECO:0000313" key="12">
    <source>
        <dbReference type="Proteomes" id="UP001205998"/>
    </source>
</evidence>
<evidence type="ECO:0000256" key="4">
    <source>
        <dbReference type="ARBA" id="ARBA00022989"/>
    </source>
</evidence>
<gene>
    <name evidence="11" type="ORF">C0J50_22682</name>
</gene>
<dbReference type="AlphaFoldDB" id="A0AAD5AK61"/>
<evidence type="ECO:0000256" key="9">
    <source>
        <dbReference type="SAM" id="Phobius"/>
    </source>
</evidence>
<evidence type="ECO:0000256" key="7">
    <source>
        <dbReference type="ARBA" id="ARBA00023170"/>
    </source>
</evidence>
<keyword evidence="2" id="KW-1003">Cell membrane</keyword>
<accession>A0AAD5AK61</accession>
<evidence type="ECO:0000256" key="5">
    <source>
        <dbReference type="ARBA" id="ARBA00023040"/>
    </source>
</evidence>
<dbReference type="InterPro" id="IPR017452">
    <property type="entry name" value="GPCR_Rhodpsn_7TM"/>
</dbReference>
<feature type="domain" description="G-protein coupled receptors family 1 profile" evidence="10">
    <location>
        <begin position="62"/>
        <end position="315"/>
    </location>
</feature>
<dbReference type="PROSITE" id="PS50262">
    <property type="entry name" value="G_PROTEIN_RECEP_F1_2"/>
    <property type="match status" value="1"/>
</dbReference>
<comment type="caution">
    <text evidence="11">The sequence shown here is derived from an EMBL/GenBank/DDBJ whole genome shotgun (WGS) entry which is preliminary data.</text>
</comment>
<keyword evidence="6 9" id="KW-0472">Membrane</keyword>
<feature type="transmembrane region" description="Helical" evidence="9">
    <location>
        <begin position="206"/>
        <end position="229"/>
    </location>
</feature>